<protein>
    <submittedName>
        <fullName evidence="2">Uncharacterized protein</fullName>
    </submittedName>
</protein>
<name>A0A5N6LYN1_9ASTR</name>
<dbReference type="Proteomes" id="UP000326396">
    <property type="component" value="Linkage Group LG7"/>
</dbReference>
<comment type="caution">
    <text evidence="2">The sequence shown here is derived from an EMBL/GenBank/DDBJ whole genome shotgun (WGS) entry which is preliminary data.</text>
</comment>
<dbReference type="EMBL" id="SZYD01000017">
    <property type="protein sequence ID" value="KAD3066735.1"/>
    <property type="molecule type" value="Genomic_DNA"/>
</dbReference>
<evidence type="ECO:0000313" key="3">
    <source>
        <dbReference type="Proteomes" id="UP000326396"/>
    </source>
</evidence>
<gene>
    <name evidence="2" type="ORF">E3N88_34615</name>
</gene>
<keyword evidence="3" id="KW-1185">Reference proteome</keyword>
<accession>A0A5N6LYN1</accession>
<organism evidence="2 3">
    <name type="scientific">Mikania micrantha</name>
    <name type="common">bitter vine</name>
    <dbReference type="NCBI Taxonomy" id="192012"/>
    <lineage>
        <taxon>Eukaryota</taxon>
        <taxon>Viridiplantae</taxon>
        <taxon>Streptophyta</taxon>
        <taxon>Embryophyta</taxon>
        <taxon>Tracheophyta</taxon>
        <taxon>Spermatophyta</taxon>
        <taxon>Magnoliopsida</taxon>
        <taxon>eudicotyledons</taxon>
        <taxon>Gunneridae</taxon>
        <taxon>Pentapetalae</taxon>
        <taxon>asterids</taxon>
        <taxon>campanulids</taxon>
        <taxon>Asterales</taxon>
        <taxon>Asteraceae</taxon>
        <taxon>Asteroideae</taxon>
        <taxon>Heliantheae alliance</taxon>
        <taxon>Eupatorieae</taxon>
        <taxon>Mikania</taxon>
    </lineage>
</organism>
<feature type="region of interest" description="Disordered" evidence="1">
    <location>
        <begin position="1"/>
        <end position="25"/>
    </location>
</feature>
<evidence type="ECO:0000313" key="2">
    <source>
        <dbReference type="EMBL" id="KAD3066735.1"/>
    </source>
</evidence>
<reference evidence="2 3" key="1">
    <citation type="submission" date="2019-05" db="EMBL/GenBank/DDBJ databases">
        <title>Mikania micrantha, genome provides insights into the molecular mechanism of rapid growth.</title>
        <authorList>
            <person name="Liu B."/>
        </authorList>
    </citation>
    <scope>NUCLEOTIDE SEQUENCE [LARGE SCALE GENOMIC DNA]</scope>
    <source>
        <strain evidence="2">NLD-2019</strain>
        <tissue evidence="2">Leaf</tissue>
    </source>
</reference>
<feature type="compositionally biased region" description="Basic and acidic residues" evidence="1">
    <location>
        <begin position="12"/>
        <end position="25"/>
    </location>
</feature>
<proteinExistence type="predicted"/>
<dbReference type="AlphaFoldDB" id="A0A5N6LYN1"/>
<evidence type="ECO:0000256" key="1">
    <source>
        <dbReference type="SAM" id="MobiDB-lite"/>
    </source>
</evidence>
<sequence>MVNESIGGRKTKLTDVSKRENADVSKLKTERGSKIVVCGHCERSESRVCGGDRWRKDMHKPNQKKKLPYLICNIQSGTRISNGRHSCTRRIYTSTKFNCSFVNSFTEVITYHWDMNLVKQQLQFTKGFSSYPINESEVNLHAHLQLFTAGDVAMERNQQLYESGNKTTKNRGRIKGKSKENIEDFIRYQQEGEGAVKLRKKKRHRIYPRGGSHGTDGRQIVTLASCEFDGQTRLSNNNFIFMYNATW</sequence>